<dbReference type="InterPro" id="IPR039781">
    <property type="entry name" value="Rad21/Rec8-like"/>
</dbReference>
<feature type="region of interest" description="Disordered" evidence="3">
    <location>
        <begin position="431"/>
        <end position="454"/>
    </location>
</feature>
<organism evidence="6">
    <name type="scientific">Bionectria ochroleuca</name>
    <name type="common">Gliocladium roseum</name>
    <dbReference type="NCBI Taxonomy" id="29856"/>
    <lineage>
        <taxon>Eukaryota</taxon>
        <taxon>Fungi</taxon>
        <taxon>Dikarya</taxon>
        <taxon>Ascomycota</taxon>
        <taxon>Pezizomycotina</taxon>
        <taxon>Sordariomycetes</taxon>
        <taxon>Hypocreomycetidae</taxon>
        <taxon>Hypocreales</taxon>
        <taxon>Bionectriaceae</taxon>
        <taxon>Clonostachys</taxon>
    </lineage>
</organism>
<feature type="compositionally biased region" description="Low complexity" evidence="3">
    <location>
        <begin position="310"/>
        <end position="320"/>
    </location>
</feature>
<protein>
    <recommendedName>
        <fullName evidence="5">Rad21/Rec8-like protein N-terminal domain-containing protein</fullName>
    </recommendedName>
</protein>
<keyword evidence="4" id="KW-1133">Transmembrane helix</keyword>
<feature type="region of interest" description="Disordered" evidence="3">
    <location>
        <begin position="154"/>
        <end position="174"/>
    </location>
</feature>
<keyword evidence="4" id="KW-0812">Transmembrane</keyword>
<dbReference type="GO" id="GO:0007064">
    <property type="term" value="P:mitotic sister chromatid cohesion"/>
    <property type="evidence" value="ECO:0007669"/>
    <property type="project" value="TreeGrafter"/>
</dbReference>
<evidence type="ECO:0000313" key="6">
    <source>
        <dbReference type="EMBL" id="CEO48835.1"/>
    </source>
</evidence>
<keyword evidence="4" id="KW-0472">Membrane</keyword>
<feature type="domain" description="Rad21/Rec8-like protein N-terminal" evidence="5">
    <location>
        <begin position="14"/>
        <end position="116"/>
    </location>
</feature>
<feature type="transmembrane region" description="Helical" evidence="4">
    <location>
        <begin position="12"/>
        <end position="30"/>
    </location>
</feature>
<feature type="region of interest" description="Disordered" evidence="3">
    <location>
        <begin position="310"/>
        <end position="332"/>
    </location>
</feature>
<dbReference type="InterPro" id="IPR006910">
    <property type="entry name" value="Rad21_Rec8_N"/>
</dbReference>
<sequence>MFYSHESKLAFLYFGLKYGVATIWLVATVGKGTQKKVSRKLIQEVNVPRACEKILDPGAPLALRLQASLLYGVSRVFSQQCNYVLSDAERTQTEMVSYFKSMQQSETDPQAGKTKRHNIVLEDDPTFDPLAALPQLNLLKWDASQILQASNTSSNQYSHLTPLTSQNSGSVGRKNSRFSINLPESSLSARSYHIPSDFGQQSPSGFKPFHRGLSADVNPFDDDDDALGGMVGLEIDADGNILELLDNEPVLPPLPNPEDIEMGEDLGQQNTNNRLAKNFEALVLGDEELLPDAEAFPIQAQAANLDRLPSSTPSLVPSSPNMQVAHSRRGRPRKANVLVDEREYVSHREMGRWDLEYLDNMDAVRKDPAKATLGQAKKNAWAFLFDNGVANVGLDFVPNPLAEDFAGHQFMANLLGPDFADQFAVKEVKERRGRRKRSEAFMPEEEAKSQDEHLAKRVNNEEVEIARNDEPVILGEEPIPELGMGTAAGPLSDRHSSAIMPWSRQGSVMPGSSVRGSAQKAGHGSILQSIERYSDVGFGSDFSAQAGPNGDGHQSTETGAENAHSQSGGLDIASQNFLAYATAEADKVAAPDNKGRTWVDFEQLATPGVHDRHTAAQAFLHVLSLATKNEISVRQTGSRVMEPFGAIHVGLPSSSRGAARSERAE</sequence>
<feature type="compositionally biased region" description="Polar residues" evidence="3">
    <location>
        <begin position="552"/>
        <end position="568"/>
    </location>
</feature>
<dbReference type="GO" id="GO:0003682">
    <property type="term" value="F:chromatin binding"/>
    <property type="evidence" value="ECO:0007669"/>
    <property type="project" value="TreeGrafter"/>
</dbReference>
<dbReference type="GO" id="GO:0005634">
    <property type="term" value="C:nucleus"/>
    <property type="evidence" value="ECO:0007669"/>
    <property type="project" value="UniProtKB-SubCell"/>
</dbReference>
<evidence type="ECO:0000256" key="1">
    <source>
        <dbReference type="ARBA" id="ARBA00004123"/>
    </source>
</evidence>
<comment type="subcellular location">
    <subcellularLocation>
        <location evidence="1">Nucleus</location>
    </subcellularLocation>
</comment>
<evidence type="ECO:0000256" key="4">
    <source>
        <dbReference type="SAM" id="Phobius"/>
    </source>
</evidence>
<feature type="region of interest" description="Disordered" evidence="3">
    <location>
        <begin position="538"/>
        <end position="568"/>
    </location>
</feature>
<feature type="region of interest" description="Disordered" evidence="3">
    <location>
        <begin position="503"/>
        <end position="523"/>
    </location>
</feature>
<dbReference type="Pfam" id="PF04825">
    <property type="entry name" value="Rad21_Rec8_N"/>
    <property type="match status" value="1"/>
</dbReference>
<dbReference type="GO" id="GO:0030892">
    <property type="term" value="C:mitotic cohesin complex"/>
    <property type="evidence" value="ECO:0007669"/>
    <property type="project" value="TreeGrafter"/>
</dbReference>
<proteinExistence type="predicted"/>
<gene>
    <name evidence="6" type="ORF">BN869_000004892_1</name>
</gene>
<feature type="compositionally biased region" description="Polar residues" evidence="3">
    <location>
        <begin position="154"/>
        <end position="170"/>
    </location>
</feature>
<feature type="compositionally biased region" description="Basic and acidic residues" evidence="3">
    <location>
        <begin position="445"/>
        <end position="454"/>
    </location>
</feature>
<dbReference type="AlphaFoldDB" id="A0A0B7K1R3"/>
<keyword evidence="2" id="KW-0539">Nucleus</keyword>
<reference evidence="6" key="1">
    <citation type="submission" date="2015-01" db="EMBL/GenBank/DDBJ databases">
        <authorList>
            <person name="Durling Mikael"/>
        </authorList>
    </citation>
    <scope>NUCLEOTIDE SEQUENCE</scope>
</reference>
<name>A0A0B7K1R3_BIOOC</name>
<evidence type="ECO:0000259" key="5">
    <source>
        <dbReference type="Pfam" id="PF04825"/>
    </source>
</evidence>
<dbReference type="PANTHER" id="PTHR12585">
    <property type="entry name" value="SCC1 / RAD21 FAMILY MEMBER"/>
    <property type="match status" value="1"/>
</dbReference>
<dbReference type="CDD" id="cd21789">
    <property type="entry name" value="Rad21_Rec8_M_SpRec8p-like"/>
    <property type="match status" value="1"/>
</dbReference>
<evidence type="ECO:0000256" key="2">
    <source>
        <dbReference type="ARBA" id="ARBA00023242"/>
    </source>
</evidence>
<dbReference type="PANTHER" id="PTHR12585:SF70">
    <property type="entry name" value="RAD21_REC8 N TERMINAL DOMAIN PROTEIN (AFU_ORTHOLOGUE AFUA_6G02900)"/>
    <property type="match status" value="1"/>
</dbReference>
<dbReference type="EMBL" id="CDPU01000012">
    <property type="protein sequence ID" value="CEO48835.1"/>
    <property type="molecule type" value="Genomic_DNA"/>
</dbReference>
<evidence type="ECO:0000256" key="3">
    <source>
        <dbReference type="SAM" id="MobiDB-lite"/>
    </source>
</evidence>
<accession>A0A0B7K1R3</accession>